<reference evidence="1" key="1">
    <citation type="submission" date="2022-12" db="EMBL/GenBank/DDBJ databases">
        <authorList>
            <person name="Alioto T."/>
            <person name="Alioto T."/>
            <person name="Gomez Garrido J."/>
        </authorList>
    </citation>
    <scope>NUCLEOTIDE SEQUENCE</scope>
</reference>
<evidence type="ECO:0000313" key="1">
    <source>
        <dbReference type="EMBL" id="CAI5776902.1"/>
    </source>
</evidence>
<sequence length="60" mass="7348">MRLPLRGTEVNKKPLLRSHRAEFRVSQQPVSLLKEISEEKSIFYSFLQWFRNEWIMRNIL</sequence>
<proteinExistence type="predicted"/>
<accession>A0AA35P9T8</accession>
<organism evidence="1 2">
    <name type="scientific">Podarcis lilfordi</name>
    <name type="common">Lilford's wall lizard</name>
    <dbReference type="NCBI Taxonomy" id="74358"/>
    <lineage>
        <taxon>Eukaryota</taxon>
        <taxon>Metazoa</taxon>
        <taxon>Chordata</taxon>
        <taxon>Craniata</taxon>
        <taxon>Vertebrata</taxon>
        <taxon>Euteleostomi</taxon>
        <taxon>Lepidosauria</taxon>
        <taxon>Squamata</taxon>
        <taxon>Bifurcata</taxon>
        <taxon>Unidentata</taxon>
        <taxon>Episquamata</taxon>
        <taxon>Laterata</taxon>
        <taxon>Lacertibaenia</taxon>
        <taxon>Lacertidae</taxon>
        <taxon>Podarcis</taxon>
    </lineage>
</organism>
<dbReference type="AlphaFoldDB" id="A0AA35P9T8"/>
<dbReference type="EMBL" id="OX395131">
    <property type="protein sequence ID" value="CAI5776902.1"/>
    <property type="molecule type" value="Genomic_DNA"/>
</dbReference>
<protein>
    <submittedName>
        <fullName evidence="1">Uncharacterized protein</fullName>
    </submittedName>
</protein>
<keyword evidence="2" id="KW-1185">Reference proteome</keyword>
<dbReference type="Proteomes" id="UP001178461">
    <property type="component" value="Chromosome 6"/>
</dbReference>
<evidence type="ECO:0000313" key="2">
    <source>
        <dbReference type="Proteomes" id="UP001178461"/>
    </source>
</evidence>
<gene>
    <name evidence="1" type="ORF">PODLI_1B008580</name>
</gene>
<name>A0AA35P9T8_9SAUR</name>